<dbReference type="EMBL" id="LWDD02002453">
    <property type="protein sequence ID" value="KAE8240804.1"/>
    <property type="molecule type" value="Genomic_DNA"/>
</dbReference>
<dbReference type="Proteomes" id="UP000077671">
    <property type="component" value="Unassembled WGS sequence"/>
</dbReference>
<accession>A0A177TGM0</accession>
<feature type="compositionally biased region" description="Polar residues" evidence="1">
    <location>
        <begin position="304"/>
        <end position="317"/>
    </location>
</feature>
<evidence type="ECO:0000256" key="1">
    <source>
        <dbReference type="SAM" id="MobiDB-lite"/>
    </source>
</evidence>
<name>A0A177TGM0_9BASI</name>
<feature type="region of interest" description="Disordered" evidence="1">
    <location>
        <begin position="227"/>
        <end position="320"/>
    </location>
</feature>
<feature type="compositionally biased region" description="Low complexity" evidence="1">
    <location>
        <begin position="281"/>
        <end position="303"/>
    </location>
</feature>
<evidence type="ECO:0000256" key="2">
    <source>
        <dbReference type="SAM" id="SignalP"/>
    </source>
</evidence>
<reference evidence="4" key="1">
    <citation type="submission" date="2016-04" db="EMBL/GenBank/DDBJ databases">
        <authorList>
            <person name="Nguyen H.D."/>
            <person name="Kesanakurti P."/>
            <person name="Cullis J."/>
            <person name="Levesque C.A."/>
            <person name="Hambleton S."/>
        </authorList>
    </citation>
    <scope>NUCLEOTIDE SEQUENCE</scope>
    <source>
        <strain evidence="4">DAOMC 238032</strain>
    </source>
</reference>
<proteinExistence type="predicted"/>
<evidence type="ECO:0000313" key="6">
    <source>
        <dbReference type="Proteomes" id="UP000836402"/>
    </source>
</evidence>
<feature type="chain" id="PRO_5043668791" description="FHA domain-containing protein" evidence="2">
    <location>
        <begin position="18"/>
        <end position="511"/>
    </location>
</feature>
<comment type="caution">
    <text evidence="4">The sequence shown here is derived from an EMBL/GenBank/DDBJ whole genome shotgun (WGS) entry which is preliminary data.</text>
</comment>
<protein>
    <recommendedName>
        <fullName evidence="7">FHA domain-containing protein</fullName>
    </recommendedName>
</protein>
<dbReference type="AlphaFoldDB" id="A0A177TGM0"/>
<reference evidence="4" key="2">
    <citation type="journal article" date="2019" name="IMA Fungus">
        <title>Genome sequencing and comparison of five Tilletia species to identify candidate genes for the detection of regulated species infecting wheat.</title>
        <authorList>
            <person name="Nguyen H.D.T."/>
            <person name="Sultana T."/>
            <person name="Kesanakurti P."/>
            <person name="Hambleton S."/>
        </authorList>
    </citation>
    <scope>NUCLEOTIDE SEQUENCE</scope>
    <source>
        <strain evidence="4">DAOMC 238032</strain>
    </source>
</reference>
<evidence type="ECO:0000313" key="4">
    <source>
        <dbReference type="EMBL" id="KAE8240804.1"/>
    </source>
</evidence>
<feature type="region of interest" description="Disordered" evidence="1">
    <location>
        <begin position="423"/>
        <end position="461"/>
    </location>
</feature>
<gene>
    <name evidence="4" type="ORF">A4X03_0g8343</name>
    <name evidence="3" type="ORF">JKIAZH3_G7993</name>
</gene>
<evidence type="ECO:0000313" key="5">
    <source>
        <dbReference type="Proteomes" id="UP000077671"/>
    </source>
</evidence>
<feature type="compositionally biased region" description="Low complexity" evidence="1">
    <location>
        <begin position="440"/>
        <end position="461"/>
    </location>
</feature>
<reference evidence="3" key="3">
    <citation type="submission" date="2020-10" db="EMBL/GenBank/DDBJ databases">
        <authorList>
            <person name="Sedaghatjoo S."/>
        </authorList>
    </citation>
    <scope>NUCLEOTIDE SEQUENCE</scope>
    <source>
        <strain evidence="3">AZH3</strain>
    </source>
</reference>
<evidence type="ECO:0008006" key="7">
    <source>
        <dbReference type="Google" id="ProtNLM"/>
    </source>
</evidence>
<sequence>MAPSFFFHFHLIPLVHKTAGPTASWPSTEEGYFTVERSSILNPPGSATFPDDHVRITFSHGSFRICHHGQRSSTRINGRVLRPDASHILLQNDILELARPHGSDYQTRCSFRVDLLSSSSATPQLPGPYTLTPSRHGPAYTTTDDMTRCLNDMSQTYNASSPPSSRLPAAFTFSTCTVTTTRLLTRLHSEPLPSTSGPSLASAVSFRYGDFVSTPGIRSTSCDEVGGVMHGVEPQTLNTSGRDRVPASAESVSGGTSIRKHTSVPTSVLAADTQPTPNLPPATNAANTSPVLPSSPYSPSSDPTAQATSRSSLPTSLRDSRVASVDSVLARLRSAWVLLRQDVLCNPSTESLPMASLVAPPIDTPAVDSGRKFRLRTAHVAMQRVEDALSGCGQAQQPALGPASCYPVLSTYAQRPSVLFVKQGSPCSESPSRRASGITSVTSMPPCHSSSSSRSHISPSPSSSHWPASAFLSAQLSSLFQHLSTLATEIPLLPASWHLVPRQHMAPIRLR</sequence>
<organism evidence="4 5">
    <name type="scientific">Tilletia caries</name>
    <name type="common">wheat bunt fungus</name>
    <dbReference type="NCBI Taxonomy" id="13290"/>
    <lineage>
        <taxon>Eukaryota</taxon>
        <taxon>Fungi</taxon>
        <taxon>Dikarya</taxon>
        <taxon>Basidiomycota</taxon>
        <taxon>Ustilaginomycotina</taxon>
        <taxon>Exobasidiomycetes</taxon>
        <taxon>Tilletiales</taxon>
        <taxon>Tilletiaceae</taxon>
        <taxon>Tilletia</taxon>
    </lineage>
</organism>
<evidence type="ECO:0000313" key="3">
    <source>
        <dbReference type="EMBL" id="CAD6952684.1"/>
    </source>
</evidence>
<dbReference type="EMBL" id="CAJHJG010005800">
    <property type="protein sequence ID" value="CAD6952684.1"/>
    <property type="molecule type" value="Genomic_DNA"/>
</dbReference>
<dbReference type="Proteomes" id="UP000836402">
    <property type="component" value="Unassembled WGS sequence"/>
</dbReference>
<dbReference type="SUPFAM" id="SSF49879">
    <property type="entry name" value="SMAD/FHA domain"/>
    <property type="match status" value="1"/>
</dbReference>
<keyword evidence="2" id="KW-0732">Signal</keyword>
<keyword evidence="6" id="KW-1185">Reference proteome</keyword>
<dbReference type="InterPro" id="IPR008984">
    <property type="entry name" value="SMAD_FHA_dom_sf"/>
</dbReference>
<feature type="signal peptide" evidence="2">
    <location>
        <begin position="1"/>
        <end position="17"/>
    </location>
</feature>